<dbReference type="InterPro" id="IPR036412">
    <property type="entry name" value="HAD-like_sf"/>
</dbReference>
<dbReference type="Gene3D" id="3.40.50.1000">
    <property type="entry name" value="HAD superfamily/HAD-like"/>
    <property type="match status" value="1"/>
</dbReference>
<dbReference type="SUPFAM" id="SSF56784">
    <property type="entry name" value="HAD-like"/>
    <property type="match status" value="1"/>
</dbReference>
<dbReference type="STRING" id="1450648.CLORY_37800"/>
<sequence>MRNKRTIVFDFDGVIHKYNSGWKGVDVIPDEPVEGIRDVIADLRKDYRVTVVSSRCSRDEGVKAVKQWLKDNDIQVDEVTGVKVPAIAYIDDRAINFNGKADELRDKIRNFRTWLQ</sequence>
<dbReference type="EMBL" id="MZGV01000064">
    <property type="protein sequence ID" value="OPJ58103.1"/>
    <property type="molecule type" value="Genomic_DNA"/>
</dbReference>
<organism evidence="1 2">
    <name type="scientific">Clostridium oryzae</name>
    <dbReference type="NCBI Taxonomy" id="1450648"/>
    <lineage>
        <taxon>Bacteria</taxon>
        <taxon>Bacillati</taxon>
        <taxon>Bacillota</taxon>
        <taxon>Clostridia</taxon>
        <taxon>Eubacteriales</taxon>
        <taxon>Clostridiaceae</taxon>
        <taxon>Clostridium</taxon>
    </lineage>
</organism>
<proteinExistence type="predicted"/>
<evidence type="ECO:0000313" key="2">
    <source>
        <dbReference type="Proteomes" id="UP000190080"/>
    </source>
</evidence>
<evidence type="ECO:0008006" key="3">
    <source>
        <dbReference type="Google" id="ProtNLM"/>
    </source>
</evidence>
<keyword evidence="2" id="KW-1185">Reference proteome</keyword>
<name>A0A1V4IDS4_9CLOT</name>
<comment type="caution">
    <text evidence="1">The sequence shown here is derived from an EMBL/GenBank/DDBJ whole genome shotgun (WGS) entry which is preliminary data.</text>
</comment>
<dbReference type="InterPro" id="IPR023214">
    <property type="entry name" value="HAD_sf"/>
</dbReference>
<evidence type="ECO:0000313" key="1">
    <source>
        <dbReference type="EMBL" id="OPJ58103.1"/>
    </source>
</evidence>
<dbReference type="OrthoDB" id="954467at2"/>
<protein>
    <recommendedName>
        <fullName evidence="3">Polynucleotide kinase</fullName>
    </recommendedName>
</protein>
<dbReference type="Proteomes" id="UP000190080">
    <property type="component" value="Unassembled WGS sequence"/>
</dbReference>
<dbReference type="RefSeq" id="WP_079427393.1">
    <property type="nucleotide sequence ID" value="NZ_MZGV01000064.1"/>
</dbReference>
<gene>
    <name evidence="1" type="ORF">CLORY_37800</name>
</gene>
<accession>A0A1V4IDS4</accession>
<reference evidence="1 2" key="1">
    <citation type="submission" date="2017-03" db="EMBL/GenBank/DDBJ databases">
        <title>Genome sequence of Clostridium oryzae DSM 28571.</title>
        <authorList>
            <person name="Poehlein A."/>
            <person name="Daniel R."/>
        </authorList>
    </citation>
    <scope>NUCLEOTIDE SEQUENCE [LARGE SCALE GENOMIC DNA]</scope>
    <source>
        <strain evidence="1 2">DSM 28571</strain>
    </source>
</reference>
<dbReference type="AlphaFoldDB" id="A0A1V4IDS4"/>